<dbReference type="EMBL" id="LAZR01034307">
    <property type="protein sequence ID" value="KKL45664.1"/>
    <property type="molecule type" value="Genomic_DNA"/>
</dbReference>
<evidence type="ECO:0008006" key="2">
    <source>
        <dbReference type="Google" id="ProtNLM"/>
    </source>
</evidence>
<dbReference type="AlphaFoldDB" id="A0A0F9C911"/>
<sequence length="195" mass="22657">MIFLDDLNFNGIIGHYTLLYGETNTKKTYFTSKFIQFLVESKKINPKEISILDFAPPLSMIKNLKIGGKIRDYYEGVIKCKNILFRGEIIPPRLKAKNEREAYQNAFENFKKTIDILNKFNKDPTSILIINDISIYLHTGNKVTLMKAIKNSNTFFGNIYYGTSIGRDFAHLMNLREKRLVKYLIKKVDKSYFTG</sequence>
<protein>
    <recommendedName>
        <fullName evidence="2">FtsK domain-containing protein</fullName>
    </recommendedName>
</protein>
<evidence type="ECO:0000313" key="1">
    <source>
        <dbReference type="EMBL" id="KKL45664.1"/>
    </source>
</evidence>
<accession>A0A0F9C911</accession>
<gene>
    <name evidence="1" type="ORF">LCGC14_2353360</name>
</gene>
<name>A0A0F9C911_9ZZZZ</name>
<proteinExistence type="predicted"/>
<comment type="caution">
    <text evidence="1">The sequence shown here is derived from an EMBL/GenBank/DDBJ whole genome shotgun (WGS) entry which is preliminary data.</text>
</comment>
<organism evidence="1">
    <name type="scientific">marine sediment metagenome</name>
    <dbReference type="NCBI Taxonomy" id="412755"/>
    <lineage>
        <taxon>unclassified sequences</taxon>
        <taxon>metagenomes</taxon>
        <taxon>ecological metagenomes</taxon>
    </lineage>
</organism>
<reference evidence="1" key="1">
    <citation type="journal article" date="2015" name="Nature">
        <title>Complex archaea that bridge the gap between prokaryotes and eukaryotes.</title>
        <authorList>
            <person name="Spang A."/>
            <person name="Saw J.H."/>
            <person name="Jorgensen S.L."/>
            <person name="Zaremba-Niedzwiedzka K."/>
            <person name="Martijn J."/>
            <person name="Lind A.E."/>
            <person name="van Eijk R."/>
            <person name="Schleper C."/>
            <person name="Guy L."/>
            <person name="Ettema T.J."/>
        </authorList>
    </citation>
    <scope>NUCLEOTIDE SEQUENCE</scope>
</reference>